<name>A0A0A1UCK9_ENTIV</name>
<dbReference type="AlphaFoldDB" id="A0A0A1UCK9"/>
<evidence type="ECO:0000313" key="2">
    <source>
        <dbReference type="Proteomes" id="UP000014680"/>
    </source>
</evidence>
<accession>A0A0A1UCK9</accession>
<evidence type="ECO:0000313" key="1">
    <source>
        <dbReference type="EMBL" id="ELP92904.1"/>
    </source>
</evidence>
<proteinExistence type="predicted"/>
<dbReference type="Proteomes" id="UP000014680">
    <property type="component" value="Unassembled WGS sequence"/>
</dbReference>
<dbReference type="SUPFAM" id="SSF53098">
    <property type="entry name" value="Ribonuclease H-like"/>
    <property type="match status" value="1"/>
</dbReference>
<keyword evidence="2" id="KW-1185">Reference proteome</keyword>
<dbReference type="EMBL" id="KB206312">
    <property type="protein sequence ID" value="ELP92904.1"/>
    <property type="molecule type" value="Genomic_DNA"/>
</dbReference>
<protein>
    <recommendedName>
        <fullName evidence="3">DUF4371 domain-containing protein</fullName>
    </recommendedName>
</protein>
<dbReference type="GeneID" id="14891904"/>
<dbReference type="InterPro" id="IPR012337">
    <property type="entry name" value="RNaseH-like_sf"/>
</dbReference>
<sequence>MLIEVDKKKRIFVCKVCGLTIDRNQTISHPNIHKEDIKDPQIRKIILTAFNSGEKVAMYKRFGPAVVASSTKRNDAELVQAGRELTGQLSSIMAANNIISKHAALKEIIDIIGEYIKKGIEILEKIRTSEQTITRKVFEQAETCVNEVDQILSDSLYIGVLEDESKISKDSWYSYYIRAVDKDLKIHTRLLEAKVQYGKASGLNLSYNMKRVLEDHNIDYKKVAEIGTDGGSNTRDGGKGMAGRIVSDLQAIDNRYCPIFSMWCMCHRLNLCVEECITDNGVNDCIYIISSVCDFLRDDPKFREQFKCAPPTYVKTRFLSLECVFRWVYNNYDNITIFLKCSIHDEFEYGDYTIGELKELFKSKELRYKVSASIKKSYFISKL</sequence>
<dbReference type="OrthoDB" id="6598476at2759"/>
<reference evidence="1 2" key="1">
    <citation type="submission" date="2012-10" db="EMBL/GenBank/DDBJ databases">
        <authorList>
            <person name="Zafar N."/>
            <person name="Inman J."/>
            <person name="Hall N."/>
            <person name="Lorenzi H."/>
            <person name="Caler E."/>
        </authorList>
    </citation>
    <scope>NUCLEOTIDE SEQUENCE [LARGE SCALE GENOMIC DNA]</scope>
    <source>
        <strain evidence="1 2">IP1</strain>
    </source>
</reference>
<dbReference type="PANTHER" id="PTHR45913">
    <property type="entry name" value="EPM2A-INTERACTING PROTEIN 1"/>
    <property type="match status" value="1"/>
</dbReference>
<dbReference type="KEGG" id="eiv:EIN_312760"/>
<dbReference type="RefSeq" id="XP_004259675.1">
    <property type="nucleotide sequence ID" value="XM_004259627.1"/>
</dbReference>
<dbReference type="PANTHER" id="PTHR45913:SF20">
    <property type="entry name" value="GENERAL TRANSCRIPTION FACTOR II-I REPEAT DOMAIN-CONTAINING PROTEIN 2"/>
    <property type="match status" value="1"/>
</dbReference>
<dbReference type="VEuPathDB" id="AmoebaDB:EIN_312760"/>
<evidence type="ECO:0008006" key="3">
    <source>
        <dbReference type="Google" id="ProtNLM"/>
    </source>
</evidence>
<organism evidence="1 2">
    <name type="scientific">Entamoeba invadens IP1</name>
    <dbReference type="NCBI Taxonomy" id="370355"/>
    <lineage>
        <taxon>Eukaryota</taxon>
        <taxon>Amoebozoa</taxon>
        <taxon>Evosea</taxon>
        <taxon>Archamoebae</taxon>
        <taxon>Mastigamoebida</taxon>
        <taxon>Entamoebidae</taxon>
        <taxon>Entamoeba</taxon>
    </lineage>
</organism>
<gene>
    <name evidence="1" type="ORF">EIN_312760</name>
</gene>